<proteinExistence type="predicted"/>
<evidence type="ECO:0000313" key="1">
    <source>
        <dbReference type="EMBL" id="GBM08568.1"/>
    </source>
</evidence>
<evidence type="ECO:0000313" key="2">
    <source>
        <dbReference type="Proteomes" id="UP000499080"/>
    </source>
</evidence>
<name>A0A4Y2CXW6_ARAVE</name>
<sequence length="83" mass="9273">MQYTWFPGMTMCMSMLTNTTMGPSSRMDSAPVTVKNGIPYTRYLQAAMILIRAAMPTALTRSGQSSHICDHSFRALQSIITYM</sequence>
<dbReference type="AlphaFoldDB" id="A0A4Y2CXW6"/>
<comment type="caution">
    <text evidence="1">The sequence shown here is derived from an EMBL/GenBank/DDBJ whole genome shotgun (WGS) entry which is preliminary data.</text>
</comment>
<protein>
    <submittedName>
        <fullName evidence="1">Uncharacterized protein</fullName>
    </submittedName>
</protein>
<reference evidence="1 2" key="1">
    <citation type="journal article" date="2019" name="Sci. Rep.">
        <title>Orb-weaving spider Araneus ventricosus genome elucidates the spidroin gene catalogue.</title>
        <authorList>
            <person name="Kono N."/>
            <person name="Nakamura H."/>
            <person name="Ohtoshi R."/>
            <person name="Moran D.A.P."/>
            <person name="Shinohara A."/>
            <person name="Yoshida Y."/>
            <person name="Fujiwara M."/>
            <person name="Mori M."/>
            <person name="Tomita M."/>
            <person name="Arakawa K."/>
        </authorList>
    </citation>
    <scope>NUCLEOTIDE SEQUENCE [LARGE SCALE GENOMIC DNA]</scope>
</reference>
<organism evidence="1 2">
    <name type="scientific">Araneus ventricosus</name>
    <name type="common">Orbweaver spider</name>
    <name type="synonym">Epeira ventricosa</name>
    <dbReference type="NCBI Taxonomy" id="182803"/>
    <lineage>
        <taxon>Eukaryota</taxon>
        <taxon>Metazoa</taxon>
        <taxon>Ecdysozoa</taxon>
        <taxon>Arthropoda</taxon>
        <taxon>Chelicerata</taxon>
        <taxon>Arachnida</taxon>
        <taxon>Araneae</taxon>
        <taxon>Araneomorphae</taxon>
        <taxon>Entelegynae</taxon>
        <taxon>Araneoidea</taxon>
        <taxon>Araneidae</taxon>
        <taxon>Araneus</taxon>
    </lineage>
</organism>
<keyword evidence="2" id="KW-1185">Reference proteome</keyword>
<dbReference type="Proteomes" id="UP000499080">
    <property type="component" value="Unassembled WGS sequence"/>
</dbReference>
<dbReference type="EMBL" id="BGPR01000258">
    <property type="protein sequence ID" value="GBM08568.1"/>
    <property type="molecule type" value="Genomic_DNA"/>
</dbReference>
<accession>A0A4Y2CXW6</accession>
<dbReference type="OrthoDB" id="6437422at2759"/>
<gene>
    <name evidence="1" type="ORF">AVEN_69783_1</name>
</gene>